<protein>
    <submittedName>
        <fullName evidence="3">DUF6153 family protein</fullName>
    </submittedName>
</protein>
<evidence type="ECO:0000313" key="4">
    <source>
        <dbReference type="Proteomes" id="UP001168537"/>
    </source>
</evidence>
<dbReference type="RefSeq" id="WP_300960842.1">
    <property type="nucleotide sequence ID" value="NZ_JAUHJR010000004.1"/>
</dbReference>
<feature type="region of interest" description="Disordered" evidence="1">
    <location>
        <begin position="62"/>
        <end position="89"/>
    </location>
</feature>
<accession>A0ABT8EUX7</accession>
<keyword evidence="2" id="KW-0472">Membrane</keyword>
<evidence type="ECO:0000256" key="2">
    <source>
        <dbReference type="SAM" id="Phobius"/>
    </source>
</evidence>
<organism evidence="3 4">
    <name type="scientific">Nocardioides abyssi</name>
    <dbReference type="NCBI Taxonomy" id="3058370"/>
    <lineage>
        <taxon>Bacteria</taxon>
        <taxon>Bacillati</taxon>
        <taxon>Actinomycetota</taxon>
        <taxon>Actinomycetes</taxon>
        <taxon>Propionibacteriales</taxon>
        <taxon>Nocardioidaceae</taxon>
        <taxon>Nocardioides</taxon>
    </lineage>
</organism>
<sequence>MIRRRRRGPRAAELAARWFVLLAALVGLFAMHGHSDHGTGPAPLTTASATVGTASAAAGVASDARSAPVPDDAAGAHASGTPAEATTAAGGCDGSCHAGHGDNHPGGPSGGGHDMGLMGLCLAILVAALLSAVAAYDHWWTAFRRTLGALVSRVAVTVATSRGLDPPDLHRLSIARC</sequence>
<dbReference type="Proteomes" id="UP001168537">
    <property type="component" value="Unassembled WGS sequence"/>
</dbReference>
<keyword evidence="4" id="KW-1185">Reference proteome</keyword>
<evidence type="ECO:0000256" key="1">
    <source>
        <dbReference type="SAM" id="MobiDB-lite"/>
    </source>
</evidence>
<proteinExistence type="predicted"/>
<evidence type="ECO:0000313" key="3">
    <source>
        <dbReference type="EMBL" id="MDN4161894.1"/>
    </source>
</evidence>
<keyword evidence="2" id="KW-1133">Transmembrane helix</keyword>
<dbReference type="EMBL" id="JAUHJR010000004">
    <property type="protein sequence ID" value="MDN4161894.1"/>
    <property type="molecule type" value="Genomic_DNA"/>
</dbReference>
<name>A0ABT8EUX7_9ACTN</name>
<comment type="caution">
    <text evidence="3">The sequence shown here is derived from an EMBL/GenBank/DDBJ whole genome shotgun (WGS) entry which is preliminary data.</text>
</comment>
<feature type="compositionally biased region" description="Low complexity" evidence="1">
    <location>
        <begin position="78"/>
        <end position="89"/>
    </location>
</feature>
<keyword evidence="2" id="KW-0812">Transmembrane</keyword>
<gene>
    <name evidence="3" type="ORF">QWY29_11080</name>
</gene>
<feature type="transmembrane region" description="Helical" evidence="2">
    <location>
        <begin position="115"/>
        <end position="136"/>
    </location>
</feature>
<reference evidence="3" key="1">
    <citation type="submission" date="2023-06" db="EMBL/GenBank/DDBJ databases">
        <title>Draft genome sequence of Nocardioides sp. SOB72.</title>
        <authorList>
            <person name="Zhang G."/>
        </authorList>
    </citation>
    <scope>NUCLEOTIDE SEQUENCE</scope>
    <source>
        <strain evidence="3">SOB72</strain>
    </source>
</reference>